<feature type="region of interest" description="Disordered" evidence="1">
    <location>
        <begin position="122"/>
        <end position="187"/>
    </location>
</feature>
<dbReference type="Proteomes" id="UP000240883">
    <property type="component" value="Unassembled WGS sequence"/>
</dbReference>
<accession>A0A2T2N5U6</accession>
<protein>
    <submittedName>
        <fullName evidence="2">Uncharacterized protein</fullName>
    </submittedName>
</protein>
<feature type="compositionally biased region" description="Pro residues" evidence="1">
    <location>
        <begin position="136"/>
        <end position="151"/>
    </location>
</feature>
<organism evidence="2 3">
    <name type="scientific">Corynespora cassiicola Philippines</name>
    <dbReference type="NCBI Taxonomy" id="1448308"/>
    <lineage>
        <taxon>Eukaryota</taxon>
        <taxon>Fungi</taxon>
        <taxon>Dikarya</taxon>
        <taxon>Ascomycota</taxon>
        <taxon>Pezizomycotina</taxon>
        <taxon>Dothideomycetes</taxon>
        <taxon>Pleosporomycetidae</taxon>
        <taxon>Pleosporales</taxon>
        <taxon>Corynesporascaceae</taxon>
        <taxon>Corynespora</taxon>
    </lineage>
</organism>
<feature type="compositionally biased region" description="Polar residues" evidence="1">
    <location>
        <begin position="176"/>
        <end position="186"/>
    </location>
</feature>
<gene>
    <name evidence="2" type="ORF">BS50DRAFT_198106</name>
</gene>
<feature type="compositionally biased region" description="Basic and acidic residues" evidence="1">
    <location>
        <begin position="158"/>
        <end position="167"/>
    </location>
</feature>
<evidence type="ECO:0000313" key="2">
    <source>
        <dbReference type="EMBL" id="PSN60803.1"/>
    </source>
</evidence>
<proteinExistence type="predicted"/>
<dbReference type="EMBL" id="KZ678147">
    <property type="protein sequence ID" value="PSN60803.1"/>
    <property type="molecule type" value="Genomic_DNA"/>
</dbReference>
<keyword evidence="3" id="KW-1185">Reference proteome</keyword>
<dbReference type="AlphaFoldDB" id="A0A2T2N5U6"/>
<evidence type="ECO:0000313" key="3">
    <source>
        <dbReference type="Proteomes" id="UP000240883"/>
    </source>
</evidence>
<name>A0A2T2N5U6_CORCC</name>
<sequence length="256" mass="28730">MSAPSAGAVMLRRALFAVRAAQSGGAKTNKRASVWMTDEFEGSASHLSGTWAGDSPRRRPLFLPKRNAKKKRKKRVRRLIIGTLSFSPGGESFPSFPGISSQEHASKRLSCSPIQDIFPDPAPIIVRNHHPRHHPQPSPHCPPPPGPPVPLSTPKFFQRSERSDRRRTSLPPFSKLTPSPFDSTTPDKVLTYSVPPVSAQSPCSRRTCTRRLFALLHVLPKKCWLCRARDCVWTREREREREWRGTAPMGIYPPCM</sequence>
<evidence type="ECO:0000256" key="1">
    <source>
        <dbReference type="SAM" id="MobiDB-lite"/>
    </source>
</evidence>
<reference evidence="2 3" key="1">
    <citation type="journal article" date="2018" name="Front. Microbiol.">
        <title>Genome-Wide Analysis of Corynespora cassiicola Leaf Fall Disease Putative Effectors.</title>
        <authorList>
            <person name="Lopez D."/>
            <person name="Ribeiro S."/>
            <person name="Label P."/>
            <person name="Fumanal B."/>
            <person name="Venisse J.S."/>
            <person name="Kohler A."/>
            <person name="de Oliveira R.R."/>
            <person name="Labutti K."/>
            <person name="Lipzen A."/>
            <person name="Lail K."/>
            <person name="Bauer D."/>
            <person name="Ohm R.A."/>
            <person name="Barry K.W."/>
            <person name="Spatafora J."/>
            <person name="Grigoriev I.V."/>
            <person name="Martin F.M."/>
            <person name="Pujade-Renaud V."/>
        </authorList>
    </citation>
    <scope>NUCLEOTIDE SEQUENCE [LARGE SCALE GENOMIC DNA]</scope>
    <source>
        <strain evidence="2 3">Philippines</strain>
    </source>
</reference>